<proteinExistence type="predicted"/>
<gene>
    <name evidence="1" type="ORF">ILEXP_LOCUS20119</name>
</gene>
<comment type="caution">
    <text evidence="1">The sequence shown here is derived from an EMBL/GenBank/DDBJ whole genome shotgun (WGS) entry which is preliminary data.</text>
</comment>
<keyword evidence="2" id="KW-1185">Reference proteome</keyword>
<evidence type="ECO:0000313" key="1">
    <source>
        <dbReference type="EMBL" id="CAK9151946.1"/>
    </source>
</evidence>
<sequence>MDEKQGGFVVVVGFWDPAVHDRAVAEVGGPRFQAGVGEGVFIAPVLRCCEAETLGHWLTIDLLMEIKK</sequence>
<dbReference type="Proteomes" id="UP001642360">
    <property type="component" value="Unassembled WGS sequence"/>
</dbReference>
<name>A0ABC8S6Z0_9AQUA</name>
<protein>
    <submittedName>
        <fullName evidence="1">Uncharacterized protein</fullName>
    </submittedName>
</protein>
<reference evidence="1 2" key="1">
    <citation type="submission" date="2024-02" db="EMBL/GenBank/DDBJ databases">
        <authorList>
            <person name="Vignale AGUSTIN F."/>
            <person name="Sosa J E."/>
            <person name="Modenutti C."/>
        </authorList>
    </citation>
    <scope>NUCLEOTIDE SEQUENCE [LARGE SCALE GENOMIC DNA]</scope>
</reference>
<evidence type="ECO:0000313" key="2">
    <source>
        <dbReference type="Proteomes" id="UP001642360"/>
    </source>
</evidence>
<feature type="non-terminal residue" evidence="1">
    <location>
        <position position="68"/>
    </location>
</feature>
<accession>A0ABC8S6Z0</accession>
<organism evidence="1 2">
    <name type="scientific">Ilex paraguariensis</name>
    <name type="common">yerba mate</name>
    <dbReference type="NCBI Taxonomy" id="185542"/>
    <lineage>
        <taxon>Eukaryota</taxon>
        <taxon>Viridiplantae</taxon>
        <taxon>Streptophyta</taxon>
        <taxon>Embryophyta</taxon>
        <taxon>Tracheophyta</taxon>
        <taxon>Spermatophyta</taxon>
        <taxon>Magnoliopsida</taxon>
        <taxon>eudicotyledons</taxon>
        <taxon>Gunneridae</taxon>
        <taxon>Pentapetalae</taxon>
        <taxon>asterids</taxon>
        <taxon>campanulids</taxon>
        <taxon>Aquifoliales</taxon>
        <taxon>Aquifoliaceae</taxon>
        <taxon>Ilex</taxon>
    </lineage>
</organism>
<dbReference type="AlphaFoldDB" id="A0ABC8S6Z0"/>
<dbReference type="EMBL" id="CAUOFW020002179">
    <property type="protein sequence ID" value="CAK9151946.1"/>
    <property type="molecule type" value="Genomic_DNA"/>
</dbReference>